<name>A0A811RHH5_9POAL</name>
<feature type="compositionally biased region" description="Basic and acidic residues" evidence="1">
    <location>
        <begin position="360"/>
        <end position="371"/>
    </location>
</feature>
<dbReference type="PROSITE" id="PS50896">
    <property type="entry name" value="LISH"/>
    <property type="match status" value="1"/>
</dbReference>
<evidence type="ECO:0000256" key="1">
    <source>
        <dbReference type="SAM" id="MobiDB-lite"/>
    </source>
</evidence>
<accession>A0A811RHH5</accession>
<protein>
    <recommendedName>
        <fullName evidence="2">Srp40 C-terminal domain-containing protein</fullName>
    </recommendedName>
</protein>
<dbReference type="Pfam" id="PF05022">
    <property type="entry name" value="SRP40_C"/>
    <property type="match status" value="1"/>
</dbReference>
<organism evidence="3 4">
    <name type="scientific">Miscanthus lutarioriparius</name>
    <dbReference type="NCBI Taxonomy" id="422564"/>
    <lineage>
        <taxon>Eukaryota</taxon>
        <taxon>Viridiplantae</taxon>
        <taxon>Streptophyta</taxon>
        <taxon>Embryophyta</taxon>
        <taxon>Tracheophyta</taxon>
        <taxon>Spermatophyta</taxon>
        <taxon>Magnoliopsida</taxon>
        <taxon>Liliopsida</taxon>
        <taxon>Poales</taxon>
        <taxon>Poaceae</taxon>
        <taxon>PACMAD clade</taxon>
        <taxon>Panicoideae</taxon>
        <taxon>Andropogonodae</taxon>
        <taxon>Andropogoneae</taxon>
        <taxon>Saccharinae</taxon>
        <taxon>Miscanthus</taxon>
    </lineage>
</organism>
<reference evidence="3" key="1">
    <citation type="submission" date="2020-10" db="EMBL/GenBank/DDBJ databases">
        <authorList>
            <person name="Han B."/>
            <person name="Lu T."/>
            <person name="Zhao Q."/>
            <person name="Huang X."/>
            <person name="Zhao Y."/>
        </authorList>
    </citation>
    <scope>NUCLEOTIDE SEQUENCE</scope>
</reference>
<evidence type="ECO:0000313" key="3">
    <source>
        <dbReference type="EMBL" id="CAD6269308.1"/>
    </source>
</evidence>
<feature type="compositionally biased region" description="Basic and acidic residues" evidence="1">
    <location>
        <begin position="298"/>
        <end position="312"/>
    </location>
</feature>
<feature type="compositionally biased region" description="Low complexity" evidence="1">
    <location>
        <begin position="267"/>
        <end position="278"/>
    </location>
</feature>
<dbReference type="InterPro" id="IPR006594">
    <property type="entry name" value="LisH"/>
</dbReference>
<evidence type="ECO:0000259" key="2">
    <source>
        <dbReference type="Pfam" id="PF05022"/>
    </source>
</evidence>
<dbReference type="PANTHER" id="PTHR23216">
    <property type="entry name" value="NUCLEOLAR AND COILED-BODY PHOSPHOPROTEIN 1"/>
    <property type="match status" value="1"/>
</dbReference>
<feature type="compositionally biased region" description="Basic and acidic residues" evidence="1">
    <location>
        <begin position="196"/>
        <end position="213"/>
    </location>
</feature>
<evidence type="ECO:0000313" key="4">
    <source>
        <dbReference type="Proteomes" id="UP000604825"/>
    </source>
</evidence>
<feature type="compositionally biased region" description="Basic and acidic residues" evidence="1">
    <location>
        <begin position="279"/>
        <end position="289"/>
    </location>
</feature>
<dbReference type="EMBL" id="CAJGYO010000015">
    <property type="protein sequence ID" value="CAD6269308.1"/>
    <property type="molecule type" value="Genomic_DNA"/>
</dbReference>
<feature type="compositionally biased region" description="Low complexity" evidence="1">
    <location>
        <begin position="42"/>
        <end position="53"/>
    </location>
</feature>
<feature type="compositionally biased region" description="Low complexity" evidence="1">
    <location>
        <begin position="184"/>
        <end position="194"/>
    </location>
</feature>
<comment type="caution">
    <text evidence="3">The sequence shown here is derived from an EMBL/GenBank/DDBJ whole genome shotgun (WGS) entry which is preliminary data.</text>
</comment>
<sequence length="592" mass="63271">MLFVPRQVALAASSSQPRAAAAASAMAKEEPKKEKKSKRKAAAAAAANGAAAPGARAAVVASVAAFLESAGLPHTLAALQSEAGLEAGAWGSSQVNLEELVAKFLESSNSTLAADVLGSNEQDKENGDIAGEVSKKKKRSGAEADEPESKASEPSAEEKLSENMGDEAKEKKQKKKKKKDKADPSAANAASGEATETVKNDDQKLDVDGEAKEKKQKKKDKGDPSAADAVSGEATETVKSDDQKLDVDGEAKDKKQKKKKKKDKGDTSAADAGSGEATEIVKNDDQKLDGKKKKNKKQGKDDDVEARLEKAELAIINKFEAAEKVNGDGNESREEEPKSQNDGADDSSGAVEKKRKKKDKSVVETSEKTDTRSAPTEADGTKGNNGVVETAKDDNEKKAKKKRKKSNPEENVEVEGKEAAGEDPVPKQDDVNKSGMDVDEDHQGKSSNENAVAGKKRKLEEVEGSVAPVTPKEDSTSNQSLSNGFAEDKTNEDSNIKPSKRQKKSSEPKSVTPFQRIKVDSVTFADERLQDNSYWAKGGADTGYGAKAQEILGQVKGRGFRHEKTKKKRGTYRGGQIDLQTHSIKFEKSDDE</sequence>
<feature type="compositionally biased region" description="Basic and acidic residues" evidence="1">
    <location>
        <begin position="414"/>
        <end position="432"/>
    </location>
</feature>
<dbReference type="InterPro" id="IPR007718">
    <property type="entry name" value="Srp40_C"/>
</dbReference>
<feature type="compositionally biased region" description="Basic and acidic residues" evidence="1">
    <location>
        <begin position="486"/>
        <end position="495"/>
    </location>
</feature>
<feature type="compositionally biased region" description="Basic and acidic residues" evidence="1">
    <location>
        <begin position="236"/>
        <end position="253"/>
    </location>
</feature>
<gene>
    <name evidence="3" type="ORF">NCGR_LOCUS52612</name>
</gene>
<feature type="compositionally biased region" description="Basic and acidic residues" evidence="1">
    <location>
        <begin position="320"/>
        <end position="339"/>
    </location>
</feature>
<keyword evidence="4" id="KW-1185">Reference proteome</keyword>
<dbReference type="GO" id="GO:0005730">
    <property type="term" value="C:nucleolus"/>
    <property type="evidence" value="ECO:0007669"/>
    <property type="project" value="InterPro"/>
</dbReference>
<dbReference type="PANTHER" id="PTHR23216:SF1">
    <property type="entry name" value="NUCLEOLAR AND COILED-BODY PHOSPHOPROTEIN 1"/>
    <property type="match status" value="1"/>
</dbReference>
<dbReference type="OrthoDB" id="5599646at2759"/>
<feature type="region of interest" description="Disordered" evidence="1">
    <location>
        <begin position="113"/>
        <end position="514"/>
    </location>
</feature>
<dbReference type="Proteomes" id="UP000604825">
    <property type="component" value="Unassembled WGS sequence"/>
</dbReference>
<feature type="compositionally biased region" description="Basic and acidic residues" evidence="1">
    <location>
        <begin position="147"/>
        <end position="170"/>
    </location>
</feature>
<feature type="domain" description="Srp40 C-terminal" evidence="2">
    <location>
        <begin position="513"/>
        <end position="586"/>
    </location>
</feature>
<dbReference type="AlphaFoldDB" id="A0A811RHH5"/>
<proteinExistence type="predicted"/>
<feature type="region of interest" description="Disordered" evidence="1">
    <location>
        <begin position="21"/>
        <end position="53"/>
    </location>
</feature>
<dbReference type="InterPro" id="IPR039191">
    <property type="entry name" value="Nopp140-like"/>
</dbReference>